<dbReference type="EMBL" id="BAMD01000034">
    <property type="protein sequence ID" value="GAF03974.1"/>
    <property type="molecule type" value="Genomic_DNA"/>
</dbReference>
<feature type="transmembrane region" description="Helical" evidence="1">
    <location>
        <begin position="101"/>
        <end position="124"/>
    </location>
</feature>
<dbReference type="RefSeq" id="WP_027470511.1">
    <property type="nucleotide sequence ID" value="NZ_BAMD01000034.1"/>
</dbReference>
<dbReference type="OrthoDB" id="1121312at2"/>
<dbReference type="STRING" id="869213.GCA_000517085_00482"/>
<organism evidence="2 3">
    <name type="scientific">Saccharicrinis fermentans DSM 9555 = JCM 21142</name>
    <dbReference type="NCBI Taxonomy" id="869213"/>
    <lineage>
        <taxon>Bacteria</taxon>
        <taxon>Pseudomonadati</taxon>
        <taxon>Bacteroidota</taxon>
        <taxon>Bacteroidia</taxon>
        <taxon>Marinilabiliales</taxon>
        <taxon>Marinilabiliaceae</taxon>
        <taxon>Saccharicrinis</taxon>
    </lineage>
</organism>
<proteinExistence type="predicted"/>
<keyword evidence="1" id="KW-0812">Transmembrane</keyword>
<gene>
    <name evidence="2" type="ORF">JCM21142_72664</name>
</gene>
<protein>
    <recommendedName>
        <fullName evidence="4">Glycine zipper family protein</fullName>
    </recommendedName>
</protein>
<evidence type="ECO:0000313" key="2">
    <source>
        <dbReference type="EMBL" id="GAF03974.1"/>
    </source>
</evidence>
<name>W7YNG4_9BACT</name>
<keyword evidence="1" id="KW-0472">Membrane</keyword>
<dbReference type="Proteomes" id="UP000019402">
    <property type="component" value="Unassembled WGS sequence"/>
</dbReference>
<evidence type="ECO:0000313" key="3">
    <source>
        <dbReference type="Proteomes" id="UP000019402"/>
    </source>
</evidence>
<evidence type="ECO:0008006" key="4">
    <source>
        <dbReference type="Google" id="ProtNLM"/>
    </source>
</evidence>
<feature type="transmembrane region" description="Helical" evidence="1">
    <location>
        <begin position="130"/>
        <end position="149"/>
    </location>
</feature>
<keyword evidence="3" id="KW-1185">Reference proteome</keyword>
<comment type="caution">
    <text evidence="2">The sequence shown here is derived from an EMBL/GenBank/DDBJ whole genome shotgun (WGS) entry which is preliminary data.</text>
</comment>
<evidence type="ECO:0000256" key="1">
    <source>
        <dbReference type="SAM" id="Phobius"/>
    </source>
</evidence>
<reference evidence="2 3" key="1">
    <citation type="journal article" date="2014" name="Genome Announc.">
        <title>Draft Genome Sequence of Cytophaga fermentans JCM 21142T, a Facultative Anaerobe Isolated from Marine Mud.</title>
        <authorList>
            <person name="Starns D."/>
            <person name="Oshima K."/>
            <person name="Suda W."/>
            <person name="Iino T."/>
            <person name="Yuki M."/>
            <person name="Inoue J."/>
            <person name="Kitamura K."/>
            <person name="Iida T."/>
            <person name="Darby A."/>
            <person name="Hattori M."/>
            <person name="Ohkuma M."/>
        </authorList>
    </citation>
    <scope>NUCLEOTIDE SEQUENCE [LARGE SCALE GENOMIC DNA]</scope>
    <source>
        <strain evidence="2 3">JCM 21142</strain>
    </source>
</reference>
<dbReference type="AlphaFoldDB" id="W7YNG4"/>
<keyword evidence="1" id="KW-1133">Transmembrane helix</keyword>
<sequence>MTDLLLYDQWLDALEEKATRIPKVQGVFSNFEVLPRMGKLLSEKAKECPECKMYWKKLQEATEHLDEFFNDGNSYSADFDELVGEVLRHLKATHAIRPKGLVLSIYTVVGMALGLGVGGAWVLLFHLESFKGGVVLGWLVGVMIGWFAGKFKEERMRKENQIF</sequence>
<accession>W7YNG4</accession>